<feature type="transmembrane region" description="Helical" evidence="2">
    <location>
        <begin position="6"/>
        <end position="27"/>
    </location>
</feature>
<reference evidence="3" key="1">
    <citation type="journal article" date="2021" name="Nat. Commun.">
        <title>Genetic determinants of endophytism in the Arabidopsis root mycobiome.</title>
        <authorList>
            <person name="Mesny F."/>
            <person name="Miyauchi S."/>
            <person name="Thiergart T."/>
            <person name="Pickel B."/>
            <person name="Atanasova L."/>
            <person name="Karlsson M."/>
            <person name="Huettel B."/>
            <person name="Barry K.W."/>
            <person name="Haridas S."/>
            <person name="Chen C."/>
            <person name="Bauer D."/>
            <person name="Andreopoulos W."/>
            <person name="Pangilinan J."/>
            <person name="LaButti K."/>
            <person name="Riley R."/>
            <person name="Lipzen A."/>
            <person name="Clum A."/>
            <person name="Drula E."/>
            <person name="Henrissat B."/>
            <person name="Kohler A."/>
            <person name="Grigoriev I.V."/>
            <person name="Martin F.M."/>
            <person name="Hacquard S."/>
        </authorList>
    </citation>
    <scope>NUCLEOTIDE SEQUENCE</scope>
    <source>
        <strain evidence="3">MPI-CAGE-CH-0230</strain>
    </source>
</reference>
<dbReference type="Proteomes" id="UP000756346">
    <property type="component" value="Unassembled WGS sequence"/>
</dbReference>
<dbReference type="RefSeq" id="XP_046017884.1">
    <property type="nucleotide sequence ID" value="XM_046162128.1"/>
</dbReference>
<feature type="transmembrane region" description="Helical" evidence="2">
    <location>
        <begin position="103"/>
        <end position="124"/>
    </location>
</feature>
<feature type="region of interest" description="Disordered" evidence="1">
    <location>
        <begin position="261"/>
        <end position="284"/>
    </location>
</feature>
<dbReference type="EMBL" id="JAGTJQ010000001">
    <property type="protein sequence ID" value="KAH7039829.1"/>
    <property type="molecule type" value="Genomic_DNA"/>
</dbReference>
<dbReference type="AlphaFoldDB" id="A0A9P8YG89"/>
<feature type="transmembrane region" description="Helical" evidence="2">
    <location>
        <begin position="144"/>
        <end position="164"/>
    </location>
</feature>
<gene>
    <name evidence="3" type="ORF">B0I36DRAFT_419300</name>
</gene>
<evidence type="ECO:0000313" key="4">
    <source>
        <dbReference type="Proteomes" id="UP000756346"/>
    </source>
</evidence>
<keyword evidence="2" id="KW-1133">Transmembrane helix</keyword>
<comment type="caution">
    <text evidence="3">The sequence shown here is derived from an EMBL/GenBank/DDBJ whole genome shotgun (WGS) entry which is preliminary data.</text>
</comment>
<evidence type="ECO:0000256" key="1">
    <source>
        <dbReference type="SAM" id="MobiDB-lite"/>
    </source>
</evidence>
<proteinExistence type="predicted"/>
<keyword evidence="2" id="KW-0472">Membrane</keyword>
<protein>
    <submittedName>
        <fullName evidence="3">Uncharacterized protein</fullName>
    </submittedName>
</protein>
<keyword evidence="4" id="KW-1185">Reference proteome</keyword>
<organism evidence="3 4">
    <name type="scientific">Microdochium trichocladiopsis</name>
    <dbReference type="NCBI Taxonomy" id="1682393"/>
    <lineage>
        <taxon>Eukaryota</taxon>
        <taxon>Fungi</taxon>
        <taxon>Dikarya</taxon>
        <taxon>Ascomycota</taxon>
        <taxon>Pezizomycotina</taxon>
        <taxon>Sordariomycetes</taxon>
        <taxon>Xylariomycetidae</taxon>
        <taxon>Xylariales</taxon>
        <taxon>Microdochiaceae</taxon>
        <taxon>Microdochium</taxon>
    </lineage>
</organism>
<dbReference type="GeneID" id="70191674"/>
<feature type="transmembrane region" description="Helical" evidence="2">
    <location>
        <begin position="34"/>
        <end position="57"/>
    </location>
</feature>
<evidence type="ECO:0000256" key="2">
    <source>
        <dbReference type="SAM" id="Phobius"/>
    </source>
</evidence>
<evidence type="ECO:0000313" key="3">
    <source>
        <dbReference type="EMBL" id="KAH7039829.1"/>
    </source>
</evidence>
<accession>A0A9P8YG89</accession>
<keyword evidence="2" id="KW-0812">Transmembrane</keyword>
<feature type="transmembrane region" description="Helical" evidence="2">
    <location>
        <begin position="77"/>
        <end position="96"/>
    </location>
</feature>
<sequence>MDVYFESSWAILSSIGIANFLFGLIIVSITRLSVVVAVPLVVSVATAVANGLCFYAFYQDHPTTQKAVASVFADLFWLIQEVGLSFYGYVILARVLPRQEKRIFVPMFWVIVAAIAGCRCAIAAQRVQALVSGSDSLQVIINHLHTGYFICIALLECVTAVFLLRKFGSAKKASQNASIRTGLLRHFMRGTEIRLATLALIGVSRAITYFFQTSLQAASSTASQIDRFIYTLECVFPMMFYIDVLASRIKFTGSSQEQSYGANGMGASAKMKSRSTPRRADHRYPGWQELDDENVFPMGLTSVSRAVPSDAGVLAISDDARKNGASRNGITKTVEVNVSKAGAD</sequence>
<name>A0A9P8YG89_9PEZI</name>
<dbReference type="OrthoDB" id="5306317at2759"/>